<dbReference type="Proteomes" id="UP001404845">
    <property type="component" value="Unassembled WGS sequence"/>
</dbReference>
<gene>
    <name evidence="1" type="ORF">PUR21_23150</name>
</gene>
<proteinExistence type="predicted"/>
<dbReference type="RefSeq" id="WP_345972383.1">
    <property type="nucleotide sequence ID" value="NZ_JAQYXL010000001.1"/>
</dbReference>
<dbReference type="InterPro" id="IPR036388">
    <property type="entry name" value="WH-like_DNA-bd_sf"/>
</dbReference>
<comment type="caution">
    <text evidence="1">The sequence shown here is derived from an EMBL/GenBank/DDBJ whole genome shotgun (WGS) entry which is preliminary data.</text>
</comment>
<organism evidence="1 2">
    <name type="scientific">Methylorubrum rhodesianum</name>
    <dbReference type="NCBI Taxonomy" id="29427"/>
    <lineage>
        <taxon>Bacteria</taxon>
        <taxon>Pseudomonadati</taxon>
        <taxon>Pseudomonadota</taxon>
        <taxon>Alphaproteobacteria</taxon>
        <taxon>Hyphomicrobiales</taxon>
        <taxon>Methylobacteriaceae</taxon>
        <taxon>Methylorubrum</taxon>
    </lineage>
</organism>
<protein>
    <recommendedName>
        <fullName evidence="3">RNA polymerase sigma factor 70 region 4 type 2 domain-containing protein</fullName>
    </recommendedName>
</protein>
<evidence type="ECO:0000313" key="2">
    <source>
        <dbReference type="Proteomes" id="UP001404845"/>
    </source>
</evidence>
<accession>A0ABU9ZHZ8</accession>
<dbReference type="InterPro" id="IPR013324">
    <property type="entry name" value="RNA_pol_sigma_r3/r4-like"/>
</dbReference>
<dbReference type="Gene3D" id="1.10.10.10">
    <property type="entry name" value="Winged helix-like DNA-binding domain superfamily/Winged helix DNA-binding domain"/>
    <property type="match status" value="1"/>
</dbReference>
<evidence type="ECO:0000313" key="1">
    <source>
        <dbReference type="EMBL" id="MEN3230485.1"/>
    </source>
</evidence>
<reference evidence="1 2" key="1">
    <citation type="journal article" date="2023" name="PLoS ONE">
        <title>Complete genome assembly of Hawai'i environmental nontuberculous mycobacteria reveals unexpected co-isolation with methylobacteria.</title>
        <authorList>
            <person name="Hendrix J."/>
            <person name="Epperson L.E."/>
            <person name="Tong E.I."/>
            <person name="Chan Y.L."/>
            <person name="Hasan N.A."/>
            <person name="Dawrs S.N."/>
            <person name="Norton G.J."/>
            <person name="Virdi R."/>
            <person name="Crooks J.L."/>
            <person name="Chan E.D."/>
            <person name="Honda J.R."/>
            <person name="Strong M."/>
        </authorList>
    </citation>
    <scope>NUCLEOTIDE SEQUENCE [LARGE SCALE GENOMIC DNA]</scope>
    <source>
        <strain evidence="1 2">NJH_HI01</strain>
    </source>
</reference>
<keyword evidence="2" id="KW-1185">Reference proteome</keyword>
<dbReference type="SUPFAM" id="SSF88659">
    <property type="entry name" value="Sigma3 and sigma4 domains of RNA polymerase sigma factors"/>
    <property type="match status" value="1"/>
</dbReference>
<name>A0ABU9ZHZ8_9HYPH</name>
<dbReference type="EMBL" id="JAQYXL010000001">
    <property type="protein sequence ID" value="MEN3230485.1"/>
    <property type="molecule type" value="Genomic_DNA"/>
</dbReference>
<evidence type="ECO:0008006" key="3">
    <source>
        <dbReference type="Google" id="ProtNLM"/>
    </source>
</evidence>
<sequence length="50" mass="5628">MAVTLVLKGHPIEGDDAETIAKLCGVSDRAIRYRLQKAYEKLRRELGEGR</sequence>